<feature type="binding site" evidence="7">
    <location>
        <position position="250"/>
    </location>
    <ligand>
        <name>beta-D-galactose</name>
        <dbReference type="ChEBI" id="CHEBI:27667"/>
    </ligand>
</feature>
<dbReference type="Proteomes" id="UP000033115">
    <property type="component" value="Chromosome"/>
</dbReference>
<dbReference type="CDD" id="cd09019">
    <property type="entry name" value="galactose_mutarotase_like"/>
    <property type="match status" value="1"/>
</dbReference>
<dbReference type="GO" id="GO:0005737">
    <property type="term" value="C:cytoplasm"/>
    <property type="evidence" value="ECO:0007669"/>
    <property type="project" value="TreeGrafter"/>
</dbReference>
<dbReference type="PANTHER" id="PTHR10091">
    <property type="entry name" value="ALDOSE-1-EPIMERASE"/>
    <property type="match status" value="1"/>
</dbReference>
<dbReference type="EC" id="5.1.3.3" evidence="5"/>
<feature type="binding site" evidence="8">
    <location>
        <begin position="179"/>
        <end position="181"/>
    </location>
    <ligand>
        <name>beta-D-galactose</name>
        <dbReference type="ChEBI" id="CHEBI:27667"/>
    </ligand>
</feature>
<proteinExistence type="inferred from homology"/>
<dbReference type="InterPro" id="IPR011013">
    <property type="entry name" value="Gal_mutarotase_sf_dom"/>
</dbReference>
<evidence type="ECO:0000256" key="1">
    <source>
        <dbReference type="ARBA" id="ARBA00005028"/>
    </source>
</evidence>
<name>A0A0E3MAK6_CLOSL</name>
<comment type="catalytic activity">
    <reaction evidence="5">
        <text>alpha-D-glucose = beta-D-glucose</text>
        <dbReference type="Rhea" id="RHEA:10264"/>
        <dbReference type="ChEBI" id="CHEBI:15903"/>
        <dbReference type="ChEBI" id="CHEBI:17925"/>
        <dbReference type="EC" id="5.1.3.3"/>
    </reaction>
</comment>
<dbReference type="GO" id="GO:0030246">
    <property type="term" value="F:carbohydrate binding"/>
    <property type="evidence" value="ECO:0007669"/>
    <property type="project" value="InterPro"/>
</dbReference>
<sequence>MIQSELFGHIGEKEIIKYTMTNGNGMKVSCISYGAKLTEIFVKDKQGKLSNVLLGFDNLDSYLKDRSMFLGAAIGRVGGRIAKGKFQIKDDLYKVPTNEGENTLHGGENGFDTLIWNSEAVESKEDISIIFYRTIKSEEDGFPANLQVKIIYTLNDNDEVLITFKGISDDYTLFNPTIHSYFNLNNDFSKLLSGHTLQINADSYTELADDLVPTGKLNDVSETPLDFREKKDLSQAIKDVKKHFEISGIDHPFKVDNSGSIAILINNETGRRLDIESNRNGLVVYTLNVVDQVWKVQNKKVVPEFGVALEAQTLPDSIHHENFGDIVLQPNKQEEYYIKYKFTIV</sequence>
<evidence type="ECO:0000256" key="2">
    <source>
        <dbReference type="ARBA" id="ARBA00006206"/>
    </source>
</evidence>
<dbReference type="PANTHER" id="PTHR10091:SF0">
    <property type="entry name" value="GALACTOSE MUTAROTASE"/>
    <property type="match status" value="1"/>
</dbReference>
<accession>A0A0E3MAK6</accession>
<evidence type="ECO:0000256" key="5">
    <source>
        <dbReference type="PIRNR" id="PIRNR005096"/>
    </source>
</evidence>
<dbReference type="RefSeq" id="WP_029160829.1">
    <property type="nucleotide sequence ID" value="NZ_CP009933.1"/>
</dbReference>
<dbReference type="EMBL" id="CP009933">
    <property type="protein sequence ID" value="AKA70715.1"/>
    <property type="molecule type" value="Genomic_DNA"/>
</dbReference>
<dbReference type="GO" id="GO:0004034">
    <property type="term" value="F:aldose 1-epimerase activity"/>
    <property type="evidence" value="ECO:0007669"/>
    <property type="project" value="UniProtKB-EC"/>
</dbReference>
<dbReference type="GO" id="GO:0033499">
    <property type="term" value="P:galactose catabolic process via UDP-galactose, Leloir pathway"/>
    <property type="evidence" value="ECO:0007669"/>
    <property type="project" value="TreeGrafter"/>
</dbReference>
<feature type="active site" description="Proton acceptor" evidence="6">
    <location>
        <position position="310"/>
    </location>
</feature>
<dbReference type="GO" id="GO:0006006">
    <property type="term" value="P:glucose metabolic process"/>
    <property type="evidence" value="ECO:0007669"/>
    <property type="project" value="TreeGrafter"/>
</dbReference>
<keyword evidence="4 5" id="KW-0119">Carbohydrate metabolism</keyword>
<keyword evidence="10" id="KW-1185">Reference proteome</keyword>
<comment type="similarity">
    <text evidence="2 5">Belongs to the aldose epimerase family.</text>
</comment>
<dbReference type="AlphaFoldDB" id="A0A0E3MAK6"/>
<dbReference type="UniPathway" id="UPA00242"/>
<dbReference type="InterPro" id="IPR008183">
    <property type="entry name" value="Aldose_1/G6P_1-epimerase"/>
</dbReference>
<evidence type="ECO:0000313" key="10">
    <source>
        <dbReference type="Proteomes" id="UP000033115"/>
    </source>
</evidence>
<dbReference type="InterPro" id="IPR015443">
    <property type="entry name" value="Aldose_1-epimerase"/>
</dbReference>
<dbReference type="SUPFAM" id="SSF74650">
    <property type="entry name" value="Galactose mutarotase-like"/>
    <property type="match status" value="1"/>
</dbReference>
<evidence type="ECO:0000256" key="4">
    <source>
        <dbReference type="ARBA" id="ARBA00023277"/>
    </source>
</evidence>
<dbReference type="InterPro" id="IPR014718">
    <property type="entry name" value="GH-type_carb-bd"/>
</dbReference>
<comment type="pathway">
    <text evidence="1 5">Carbohydrate metabolism; hexose metabolism.</text>
</comment>
<feature type="active site" description="Proton donor" evidence="6">
    <location>
        <position position="179"/>
    </location>
</feature>
<organism evidence="9 10">
    <name type="scientific">Clostridium scatologenes</name>
    <dbReference type="NCBI Taxonomy" id="1548"/>
    <lineage>
        <taxon>Bacteria</taxon>
        <taxon>Bacillati</taxon>
        <taxon>Bacillota</taxon>
        <taxon>Clostridia</taxon>
        <taxon>Eubacteriales</taxon>
        <taxon>Clostridiaceae</taxon>
        <taxon>Clostridium</taxon>
    </lineage>
</organism>
<dbReference type="KEGG" id="csq:CSCA_3590"/>
<evidence type="ECO:0000313" key="9">
    <source>
        <dbReference type="EMBL" id="AKA70715.1"/>
    </source>
</evidence>
<dbReference type="Pfam" id="PF01263">
    <property type="entry name" value="Aldose_epim"/>
    <property type="match status" value="1"/>
</dbReference>
<dbReference type="PIRSF" id="PIRSF005096">
    <property type="entry name" value="GALM"/>
    <property type="match status" value="1"/>
</dbReference>
<dbReference type="InterPro" id="IPR047215">
    <property type="entry name" value="Galactose_mutarotase-like"/>
</dbReference>
<dbReference type="Gene3D" id="2.70.98.10">
    <property type="match status" value="1"/>
</dbReference>
<dbReference type="STRING" id="1548.CSCA_3590"/>
<gene>
    <name evidence="9" type="ORF">CSCA_3590</name>
</gene>
<dbReference type="HOGENOM" id="CLU_031753_1_1_9"/>
<evidence type="ECO:0000256" key="8">
    <source>
        <dbReference type="PIRSR" id="PIRSR005096-3"/>
    </source>
</evidence>
<reference evidence="9 10" key="1">
    <citation type="journal article" date="2015" name="J. Biotechnol.">
        <title>Complete genome sequence of a malodorant-producing acetogen, Clostridium scatologenes ATCC 25775(T).</title>
        <authorList>
            <person name="Zhu Z."/>
            <person name="Guo T."/>
            <person name="Zheng H."/>
            <person name="Song T."/>
            <person name="Ouyang P."/>
            <person name="Xie J."/>
        </authorList>
    </citation>
    <scope>NUCLEOTIDE SEQUENCE [LARGE SCALE GENOMIC DNA]</scope>
    <source>
        <strain evidence="9 10">ATCC 25775</strain>
    </source>
</reference>
<evidence type="ECO:0000256" key="7">
    <source>
        <dbReference type="PIRSR" id="PIRSR005096-2"/>
    </source>
</evidence>
<protein>
    <recommendedName>
        <fullName evidence="5">Aldose 1-epimerase</fullName>
        <ecNumber evidence="5">5.1.3.3</ecNumber>
    </recommendedName>
</protein>
<evidence type="ECO:0000256" key="3">
    <source>
        <dbReference type="ARBA" id="ARBA00023235"/>
    </source>
</evidence>
<keyword evidence="3 5" id="KW-0413">Isomerase</keyword>
<evidence type="ECO:0000256" key="6">
    <source>
        <dbReference type="PIRSR" id="PIRSR005096-1"/>
    </source>
</evidence>